<dbReference type="InterPro" id="IPR013783">
    <property type="entry name" value="Ig-like_fold"/>
</dbReference>
<feature type="domain" description="Bacterial Ig-like" evidence="1">
    <location>
        <begin position="17"/>
        <end position="102"/>
    </location>
</feature>
<dbReference type="PANTHER" id="PTHR34677:SF3">
    <property type="entry name" value="BACTERIAL IG-LIKE DOMAIN-CONTAINING PROTEIN"/>
    <property type="match status" value="1"/>
</dbReference>
<proteinExistence type="predicted"/>
<dbReference type="Pfam" id="PF19077">
    <property type="entry name" value="Big_13"/>
    <property type="match status" value="1"/>
</dbReference>
<name>A0ABT4AKA9_9BACT</name>
<evidence type="ECO:0000259" key="1">
    <source>
        <dbReference type="Pfam" id="PF19077"/>
    </source>
</evidence>
<reference evidence="2 3" key="1">
    <citation type="submission" date="2022-11" db="EMBL/GenBank/DDBJ databases">
        <title>Minimal conservation of predation-associated metabolite biosynthetic gene clusters underscores biosynthetic potential of Myxococcota including descriptions for ten novel species: Archangium lansinium sp. nov., Myxococcus landrumus sp. nov., Nannocystis bai.</title>
        <authorList>
            <person name="Ahearne A."/>
            <person name="Stevens C."/>
            <person name="Phillips K."/>
        </authorList>
    </citation>
    <scope>NUCLEOTIDE SEQUENCE [LARGE SCALE GENOMIC DNA]</scope>
    <source>
        <strain evidence="2 3">MIWBW</strain>
    </source>
</reference>
<dbReference type="NCBIfam" id="NF033510">
    <property type="entry name" value="Ca_tandemer"/>
    <property type="match status" value="1"/>
</dbReference>
<dbReference type="PANTHER" id="PTHR34677">
    <property type="match status" value="1"/>
</dbReference>
<dbReference type="Gene3D" id="2.60.40.10">
    <property type="entry name" value="Immunoglobulins"/>
    <property type="match status" value="4"/>
</dbReference>
<protein>
    <submittedName>
        <fullName evidence="2">Ig-like domain-containing protein</fullName>
    </submittedName>
</protein>
<comment type="caution">
    <text evidence="2">The sequence shown here is derived from an EMBL/GenBank/DDBJ whole genome shotgun (WGS) entry which is preliminary data.</text>
</comment>
<evidence type="ECO:0000313" key="2">
    <source>
        <dbReference type="EMBL" id="MCY1081277.1"/>
    </source>
</evidence>
<gene>
    <name evidence="2" type="ORF">OV287_43175</name>
</gene>
<sequence>MASIDVTTAGTTPVRIQTQWPRLKGRSDPGNRVQLTLSWTGGTTQTVITTTADNAGNWSVVAPEALSEFNPTTSQFEYTLDVKAFDDAGNPRDGAARKIRVDVTPPLRPVVGTLGSTLTPATEGMLIGKPKLTIGLAGLTNNNLRISGSAEPGSSVVLKRIPLDPTKLVDESMPTAPSGSWQHDWTGKESGVYAVEASVRDEAGNESTPLAFFFELDLIAPTVTSSGQPDEGVTTASPEMAFAFAFSEPVASYECTLNGRLVTPCGNPFFDTVESGPYTFKVKATDRAGNTTPEAQIATRRWTVDTNQPTVFILNNDFPPGDTRETTITFRLQANKAGLRIDCQLDLLAWDDDCDCTSTEIDPAAPDRPICIKTYPLSEGPHTFLAKAYSSVTTVETPEKFWAKHEWVVDTTAPFTFVTRAPEAWVSGDFTTVEVTAPTEAKTPTFQFTLKDPNGVTNVSVSKEKLRALSFTDKPDGLYTLQIRATDEAGNVEVEPVELSWTVDRQDPVAPLVQLPTEGRRYKELTVKGTAAGERFSTLSVYLDDEQTPLGTTVVGDNDNGDWELTIAADRKPTDGPHSVRFRLTDRAGNTGEMSGRLNFVMDNKSPNITIDGPEKNSSSRSATFGLSADESVTFRCKLDIQDPADCETNVSFADLEEGPHTLIVYAEDEAGNKAETSFSWSVYLGRDIRAEGGGLGCSASKGSPTPWLLGLLGILGKAVSRRRGMAGSRL</sequence>
<keyword evidence="3" id="KW-1185">Reference proteome</keyword>
<dbReference type="InterPro" id="IPR044016">
    <property type="entry name" value="Big_13"/>
</dbReference>
<organism evidence="2 3">
    <name type="scientific">Archangium lansingense</name>
    <dbReference type="NCBI Taxonomy" id="2995310"/>
    <lineage>
        <taxon>Bacteria</taxon>
        <taxon>Pseudomonadati</taxon>
        <taxon>Myxococcota</taxon>
        <taxon>Myxococcia</taxon>
        <taxon>Myxococcales</taxon>
        <taxon>Cystobacterineae</taxon>
        <taxon>Archangiaceae</taxon>
        <taxon>Archangium</taxon>
    </lineage>
</organism>
<dbReference type="Proteomes" id="UP001207654">
    <property type="component" value="Unassembled WGS sequence"/>
</dbReference>
<dbReference type="EMBL" id="JAPNKA010000001">
    <property type="protein sequence ID" value="MCY1081277.1"/>
    <property type="molecule type" value="Genomic_DNA"/>
</dbReference>
<accession>A0ABT4AKA9</accession>
<evidence type="ECO:0000313" key="3">
    <source>
        <dbReference type="Proteomes" id="UP001207654"/>
    </source>
</evidence>